<name>A0AAE0WHH2_9PEZI</name>
<dbReference type="Pfam" id="PF08728">
    <property type="entry name" value="CRT10"/>
    <property type="match status" value="1"/>
</dbReference>
<reference evidence="2" key="1">
    <citation type="submission" date="2023-07" db="EMBL/GenBank/DDBJ databases">
        <title>Black Yeasts Isolated from many extreme environments.</title>
        <authorList>
            <person name="Coleine C."/>
            <person name="Stajich J.E."/>
            <person name="Selbmann L."/>
        </authorList>
    </citation>
    <scope>NUCLEOTIDE SEQUENCE</scope>
    <source>
        <strain evidence="2">CCFEE 5485</strain>
    </source>
</reference>
<dbReference type="EMBL" id="JAUTXT010000049">
    <property type="protein sequence ID" value="KAK3670927.1"/>
    <property type="molecule type" value="Genomic_DNA"/>
</dbReference>
<keyword evidence="3" id="KW-1185">Reference proteome</keyword>
<feature type="region of interest" description="Disordered" evidence="1">
    <location>
        <begin position="336"/>
        <end position="403"/>
    </location>
</feature>
<proteinExistence type="predicted"/>
<feature type="compositionally biased region" description="Low complexity" evidence="1">
    <location>
        <begin position="372"/>
        <end position="390"/>
    </location>
</feature>
<accession>A0AAE0WHH2</accession>
<organism evidence="2 3">
    <name type="scientific">Recurvomyces mirabilis</name>
    <dbReference type="NCBI Taxonomy" id="574656"/>
    <lineage>
        <taxon>Eukaryota</taxon>
        <taxon>Fungi</taxon>
        <taxon>Dikarya</taxon>
        <taxon>Ascomycota</taxon>
        <taxon>Pezizomycotina</taxon>
        <taxon>Dothideomycetes</taxon>
        <taxon>Dothideomycetidae</taxon>
        <taxon>Mycosphaerellales</taxon>
        <taxon>Teratosphaeriaceae</taxon>
        <taxon>Recurvomyces</taxon>
    </lineage>
</organism>
<feature type="region of interest" description="Disordered" evidence="1">
    <location>
        <begin position="421"/>
        <end position="468"/>
    </location>
</feature>
<dbReference type="SUPFAM" id="SSF50978">
    <property type="entry name" value="WD40 repeat-like"/>
    <property type="match status" value="1"/>
</dbReference>
<gene>
    <name evidence="2" type="ORF">LTR78_009205</name>
</gene>
<feature type="compositionally biased region" description="Polar residues" evidence="1">
    <location>
        <begin position="391"/>
        <end position="401"/>
    </location>
</feature>
<dbReference type="AlphaFoldDB" id="A0AAE0WHH2"/>
<protein>
    <submittedName>
        <fullName evidence="2">Uncharacterized protein</fullName>
    </submittedName>
</protein>
<evidence type="ECO:0000256" key="1">
    <source>
        <dbReference type="SAM" id="MobiDB-lite"/>
    </source>
</evidence>
<evidence type="ECO:0000313" key="2">
    <source>
        <dbReference type="EMBL" id="KAK3670927.1"/>
    </source>
</evidence>
<sequence>MTKRSFDDLAVVATGAQDLASRFGKRRRHDYDDLPPISPWRCNLTALSQECNLYFVAYGTELYVYDPQFPTQAVSPKPVLIVPSQPSEPGLAGHLDPREPHTINNLIVQRLGNDEVLATVRDDGDVDAILLRHVLQAIVRRAEPGNVFELVASEIRPIFQSNVGISAWGLAIHSQARILACSSNAHEVRVFKFGLLQEDEEMPPTSDSDRMAASTADEHVPAHSHRKMDVTQRVLNGDTNIPYIAFCNTGDDPEARWLLTTDISGYCRVMDLHRRSNTSATVQKFRFGTWSMSSSAGFDRLNAGWAIMFLDPRSFQSVRTFEAAVRLAQGGELPGAKANNRSWDLSDTVEHVPNNSPAFTYNDPKVRRQAQAHRSSISQSASPSNAGSRSGNMSGTSSPGAQGNIIDALVDQLVAQTAQELEDNDMLEDSHEQSDNEAEYDEYSDENIALVDDDEDPDDEGTEDSVSYNSMYGGRRIFGNQPYFYHQGGLCEDLPCPILHASVKNIYLLQPSRQNTTPGAFSPPMVGIANPLRQAVQNRFGYLNILDRLNMNASIPSLGVVVLASQKGRAVVLALTKLSAKAAYPASMKDGIAKAKTNYAMRIECILPFAHQELQNQRPFQPLHGIAVGPVQGTDNMSDERKRWRLMMMYQDHSILSYEISRRRARDSGVEVDTLVV</sequence>
<dbReference type="Proteomes" id="UP001274830">
    <property type="component" value="Unassembled WGS sequence"/>
</dbReference>
<evidence type="ECO:0000313" key="3">
    <source>
        <dbReference type="Proteomes" id="UP001274830"/>
    </source>
</evidence>
<comment type="caution">
    <text evidence="2">The sequence shown here is derived from an EMBL/GenBank/DDBJ whole genome shotgun (WGS) entry which is preliminary data.</text>
</comment>
<dbReference type="InterPro" id="IPR014839">
    <property type="entry name" value="Crt10"/>
</dbReference>
<dbReference type="InterPro" id="IPR036322">
    <property type="entry name" value="WD40_repeat_dom_sf"/>
</dbReference>
<feature type="compositionally biased region" description="Acidic residues" evidence="1">
    <location>
        <begin position="435"/>
        <end position="463"/>
    </location>
</feature>